<dbReference type="InterPro" id="IPR003016">
    <property type="entry name" value="2-oxoA_DH_lipoyl-BS"/>
</dbReference>
<reference evidence="7 8" key="1">
    <citation type="submission" date="2009-11" db="EMBL/GenBank/DDBJ databases">
        <title>Annotation of Allomyces macrogynus ATCC 38327.</title>
        <authorList>
            <consortium name="The Broad Institute Genome Sequencing Platform"/>
            <person name="Russ C."/>
            <person name="Cuomo C."/>
            <person name="Burger G."/>
            <person name="Gray M.W."/>
            <person name="Holland P.W.H."/>
            <person name="King N."/>
            <person name="Lang F.B.F."/>
            <person name="Roger A.J."/>
            <person name="Ruiz-Trillo I."/>
            <person name="Young S.K."/>
            <person name="Zeng Q."/>
            <person name="Gargeya S."/>
            <person name="Fitzgerald M."/>
            <person name="Haas B."/>
            <person name="Abouelleil A."/>
            <person name="Alvarado L."/>
            <person name="Arachchi H.M."/>
            <person name="Berlin A."/>
            <person name="Chapman S.B."/>
            <person name="Gearin G."/>
            <person name="Goldberg J."/>
            <person name="Griggs A."/>
            <person name="Gujja S."/>
            <person name="Hansen M."/>
            <person name="Heiman D."/>
            <person name="Howarth C."/>
            <person name="Larimer J."/>
            <person name="Lui A."/>
            <person name="MacDonald P.J.P."/>
            <person name="McCowen C."/>
            <person name="Montmayeur A."/>
            <person name="Murphy C."/>
            <person name="Neiman D."/>
            <person name="Pearson M."/>
            <person name="Priest M."/>
            <person name="Roberts A."/>
            <person name="Saif S."/>
            <person name="Shea T."/>
            <person name="Sisk P."/>
            <person name="Stolte C."/>
            <person name="Sykes S."/>
            <person name="Wortman J."/>
            <person name="Nusbaum C."/>
            <person name="Birren B."/>
        </authorList>
    </citation>
    <scope>NUCLEOTIDE SEQUENCE [LARGE SCALE GENOMIC DNA]</scope>
    <source>
        <strain evidence="7 8">ATCC 38327</strain>
    </source>
</reference>
<dbReference type="Pfam" id="PF01597">
    <property type="entry name" value="GCV_H"/>
    <property type="match status" value="1"/>
</dbReference>
<sequence>MSICTLAARTIVATRVAMASPLRLAVRGYVTAGRRYTKDHEWVVVSEDGKIGTMGITDYAAKALGDVVFVELPEVGKTVAIKDTIGAVESVKAASDIYAPISGEIVEANEALEAESGLINESPFDEGWLCKIKISNEAELEALLDEAAYLKLTSE</sequence>
<dbReference type="SUPFAM" id="SSF51230">
    <property type="entry name" value="Single hybrid motif"/>
    <property type="match status" value="1"/>
</dbReference>
<evidence type="ECO:0000259" key="6">
    <source>
        <dbReference type="PROSITE" id="PS50968"/>
    </source>
</evidence>
<dbReference type="PANTHER" id="PTHR11715">
    <property type="entry name" value="GLYCINE CLEAVAGE SYSTEM H PROTEIN"/>
    <property type="match status" value="1"/>
</dbReference>
<dbReference type="OMA" id="EHEWLSG"/>
<dbReference type="VEuPathDB" id="FungiDB:AMAG_06165"/>
<comment type="function">
    <text evidence="5">The H protein shuttles the methylamine group of glycine from the P protein to the T protein.</text>
</comment>
<reference evidence="8" key="2">
    <citation type="submission" date="2009-11" db="EMBL/GenBank/DDBJ databases">
        <title>The Genome Sequence of Allomyces macrogynus strain ATCC 38327.</title>
        <authorList>
            <consortium name="The Broad Institute Genome Sequencing Platform"/>
            <person name="Russ C."/>
            <person name="Cuomo C."/>
            <person name="Shea T."/>
            <person name="Young S.K."/>
            <person name="Zeng Q."/>
            <person name="Koehrsen M."/>
            <person name="Haas B."/>
            <person name="Borodovsky M."/>
            <person name="Guigo R."/>
            <person name="Alvarado L."/>
            <person name="Berlin A."/>
            <person name="Borenstein D."/>
            <person name="Chen Z."/>
            <person name="Engels R."/>
            <person name="Freedman E."/>
            <person name="Gellesch M."/>
            <person name="Goldberg J."/>
            <person name="Griggs A."/>
            <person name="Gujja S."/>
            <person name="Heiman D."/>
            <person name="Hepburn T."/>
            <person name="Howarth C."/>
            <person name="Jen D."/>
            <person name="Larson L."/>
            <person name="Lewis B."/>
            <person name="Mehta T."/>
            <person name="Park D."/>
            <person name="Pearson M."/>
            <person name="Roberts A."/>
            <person name="Saif S."/>
            <person name="Shenoy N."/>
            <person name="Sisk P."/>
            <person name="Stolte C."/>
            <person name="Sykes S."/>
            <person name="Walk T."/>
            <person name="White J."/>
            <person name="Yandava C."/>
            <person name="Burger G."/>
            <person name="Gray M.W."/>
            <person name="Holland P.W.H."/>
            <person name="King N."/>
            <person name="Lang F.B.F."/>
            <person name="Roger A.J."/>
            <person name="Ruiz-Trillo I."/>
            <person name="Lander E."/>
            <person name="Nusbaum C."/>
        </authorList>
    </citation>
    <scope>NUCLEOTIDE SEQUENCE [LARGE SCALE GENOMIC DNA]</scope>
    <source>
        <strain evidence="8">ATCC 38327</strain>
    </source>
</reference>
<dbReference type="InterPro" id="IPR000089">
    <property type="entry name" value="Biotin_lipoyl"/>
</dbReference>
<comment type="similarity">
    <text evidence="1 5">Belongs to the GcvH family.</text>
</comment>
<evidence type="ECO:0000256" key="1">
    <source>
        <dbReference type="ARBA" id="ARBA00009249"/>
    </source>
</evidence>
<comment type="subunit">
    <text evidence="5">The glycine cleavage system is composed of four proteins: P, T, L and H.</text>
</comment>
<dbReference type="GO" id="GO:0019464">
    <property type="term" value="P:glycine decarboxylation via glycine cleavage system"/>
    <property type="evidence" value="ECO:0007669"/>
    <property type="project" value="UniProtKB-UniRule"/>
</dbReference>
<dbReference type="AlphaFoldDB" id="A0A0L0SEF5"/>
<comment type="subcellular location">
    <subcellularLocation>
        <location evidence="5">Mitochondrion</location>
    </subcellularLocation>
</comment>
<dbReference type="STRING" id="578462.A0A0L0SEF5"/>
<dbReference type="Proteomes" id="UP000054350">
    <property type="component" value="Unassembled WGS sequence"/>
</dbReference>
<keyword evidence="5" id="KW-0496">Mitochondrion</keyword>
<evidence type="ECO:0000313" key="7">
    <source>
        <dbReference type="EMBL" id="KNE60809.1"/>
    </source>
</evidence>
<evidence type="ECO:0000256" key="5">
    <source>
        <dbReference type="RuleBase" id="RU364055"/>
    </source>
</evidence>
<dbReference type="InterPro" id="IPR017453">
    <property type="entry name" value="GCV_H_sub"/>
</dbReference>
<protein>
    <recommendedName>
        <fullName evidence="5">Glycine cleavage system H protein</fullName>
    </recommendedName>
</protein>
<keyword evidence="2 4" id="KW-0450">Lipoyl</keyword>
<dbReference type="InterPro" id="IPR033753">
    <property type="entry name" value="GCV_H/Fam206"/>
</dbReference>
<name>A0A0L0SEF5_ALLM3</name>
<dbReference type="OrthoDB" id="10264154at2759"/>
<evidence type="ECO:0000313" key="8">
    <source>
        <dbReference type="Proteomes" id="UP000054350"/>
    </source>
</evidence>
<feature type="domain" description="Lipoyl-binding" evidence="6">
    <location>
        <begin position="51"/>
        <end position="133"/>
    </location>
</feature>
<organism evidence="7 8">
    <name type="scientific">Allomyces macrogynus (strain ATCC 38327)</name>
    <name type="common">Allomyces javanicus var. macrogynus</name>
    <dbReference type="NCBI Taxonomy" id="578462"/>
    <lineage>
        <taxon>Eukaryota</taxon>
        <taxon>Fungi</taxon>
        <taxon>Fungi incertae sedis</taxon>
        <taxon>Blastocladiomycota</taxon>
        <taxon>Blastocladiomycetes</taxon>
        <taxon>Blastocladiales</taxon>
        <taxon>Blastocladiaceae</taxon>
        <taxon>Allomyces</taxon>
    </lineage>
</organism>
<evidence type="ECO:0000256" key="2">
    <source>
        <dbReference type="ARBA" id="ARBA00022823"/>
    </source>
</evidence>
<dbReference type="InterPro" id="IPR002930">
    <property type="entry name" value="GCV_H"/>
</dbReference>
<evidence type="ECO:0000256" key="3">
    <source>
        <dbReference type="ARBA" id="ARBA00022946"/>
    </source>
</evidence>
<dbReference type="EMBL" id="GG745336">
    <property type="protein sequence ID" value="KNE60809.1"/>
    <property type="molecule type" value="Genomic_DNA"/>
</dbReference>
<dbReference type="CDD" id="cd06848">
    <property type="entry name" value="GCS_H"/>
    <property type="match status" value="1"/>
</dbReference>
<dbReference type="eggNOG" id="KOG3373">
    <property type="taxonomic scope" value="Eukaryota"/>
</dbReference>
<gene>
    <name evidence="7" type="ORF">AMAG_06165</name>
</gene>
<feature type="modified residue" description="N6-lipoyllysine" evidence="4">
    <location>
        <position position="92"/>
    </location>
</feature>
<keyword evidence="3 5" id="KW-0809">Transit peptide</keyword>
<dbReference type="Gene3D" id="2.40.50.100">
    <property type="match status" value="1"/>
</dbReference>
<dbReference type="InterPro" id="IPR011053">
    <property type="entry name" value="Single_hybrid_motif"/>
</dbReference>
<evidence type="ECO:0000256" key="4">
    <source>
        <dbReference type="PIRSR" id="PIRSR617453-50"/>
    </source>
</evidence>
<comment type="cofactor">
    <cofactor evidence="5">
        <name>(R)-lipoate</name>
        <dbReference type="ChEBI" id="CHEBI:83088"/>
    </cofactor>
    <text evidence="5">Binds 1 lipoyl cofactor covalently.</text>
</comment>
<dbReference type="GO" id="GO:0009249">
    <property type="term" value="P:protein lipoylation"/>
    <property type="evidence" value="ECO:0007669"/>
    <property type="project" value="TreeGrafter"/>
</dbReference>
<dbReference type="PROSITE" id="PS00189">
    <property type="entry name" value="LIPOYL"/>
    <property type="match status" value="1"/>
</dbReference>
<dbReference type="GO" id="GO:0005960">
    <property type="term" value="C:glycine cleavage complex"/>
    <property type="evidence" value="ECO:0007669"/>
    <property type="project" value="UniProtKB-UniRule"/>
</dbReference>
<dbReference type="NCBIfam" id="TIGR00527">
    <property type="entry name" value="gcvH"/>
    <property type="match status" value="1"/>
</dbReference>
<dbReference type="PANTHER" id="PTHR11715:SF3">
    <property type="entry name" value="GLYCINE CLEAVAGE SYSTEM H PROTEIN-RELATED"/>
    <property type="match status" value="1"/>
</dbReference>
<proteinExistence type="inferred from homology"/>
<dbReference type="NCBIfam" id="NF002270">
    <property type="entry name" value="PRK01202.1"/>
    <property type="match status" value="1"/>
</dbReference>
<dbReference type="HAMAP" id="MF_00272">
    <property type="entry name" value="GcvH"/>
    <property type="match status" value="1"/>
</dbReference>
<dbReference type="PROSITE" id="PS50968">
    <property type="entry name" value="BIOTINYL_LIPOYL"/>
    <property type="match status" value="1"/>
</dbReference>
<keyword evidence="8" id="KW-1185">Reference proteome</keyword>
<dbReference type="GO" id="GO:0005739">
    <property type="term" value="C:mitochondrion"/>
    <property type="evidence" value="ECO:0007669"/>
    <property type="project" value="UniProtKB-SubCell"/>
</dbReference>
<accession>A0A0L0SEF5</accession>